<accession>A0ABP7HH49</accession>
<dbReference type="SUPFAM" id="SSF55136">
    <property type="entry name" value="Probable bacterial effector-binding domain"/>
    <property type="match status" value="1"/>
</dbReference>
<proteinExistence type="predicted"/>
<gene>
    <name evidence="2" type="ORF">GCM10022380_09440</name>
</gene>
<dbReference type="InterPro" id="IPR029442">
    <property type="entry name" value="GyrI-like"/>
</dbReference>
<organism evidence="2 3">
    <name type="scientific">Amycolatopsis tucumanensis</name>
    <dbReference type="NCBI Taxonomy" id="401106"/>
    <lineage>
        <taxon>Bacteria</taxon>
        <taxon>Bacillati</taxon>
        <taxon>Actinomycetota</taxon>
        <taxon>Actinomycetes</taxon>
        <taxon>Pseudonocardiales</taxon>
        <taxon>Pseudonocardiaceae</taxon>
        <taxon>Amycolatopsis</taxon>
    </lineage>
</organism>
<reference evidence="3" key="1">
    <citation type="journal article" date="2019" name="Int. J. Syst. Evol. Microbiol.">
        <title>The Global Catalogue of Microorganisms (GCM) 10K type strain sequencing project: providing services to taxonomists for standard genome sequencing and annotation.</title>
        <authorList>
            <consortium name="The Broad Institute Genomics Platform"/>
            <consortium name="The Broad Institute Genome Sequencing Center for Infectious Disease"/>
            <person name="Wu L."/>
            <person name="Ma J."/>
        </authorList>
    </citation>
    <scope>NUCLEOTIDE SEQUENCE [LARGE SCALE GENOMIC DNA]</scope>
    <source>
        <strain evidence="3">JCM 17017</strain>
    </source>
</reference>
<keyword evidence="3" id="KW-1185">Reference proteome</keyword>
<sequence length="156" mass="17012">MDIENTTRREQPTACATAHLTVDEIGPWISATYQAVMRTVAEQGSSLAGPPYGRYHQLDDRLLAVEAGFPVTTPITASGDVRPSALPGGPVATTIHIGSYDKMEPAYRALAEWIGEHGGEPAGDAWENYFSDPVSQPDPETWRTEIVQPYRDRTGL</sequence>
<dbReference type="InterPro" id="IPR011256">
    <property type="entry name" value="Reg_factor_effector_dom_sf"/>
</dbReference>
<name>A0ABP7HH49_9PSEU</name>
<dbReference type="Proteomes" id="UP001501624">
    <property type="component" value="Unassembled WGS sequence"/>
</dbReference>
<dbReference type="EMBL" id="BAABCM010000001">
    <property type="protein sequence ID" value="GAA3794614.1"/>
    <property type="molecule type" value="Genomic_DNA"/>
</dbReference>
<dbReference type="RefSeq" id="WP_237336533.1">
    <property type="nucleotide sequence ID" value="NZ_BAABCM010000001.1"/>
</dbReference>
<evidence type="ECO:0000313" key="2">
    <source>
        <dbReference type="EMBL" id="GAA3794614.1"/>
    </source>
</evidence>
<evidence type="ECO:0000259" key="1">
    <source>
        <dbReference type="SMART" id="SM00871"/>
    </source>
</evidence>
<feature type="domain" description="AraC effector-binding" evidence="1">
    <location>
        <begin position="1"/>
        <end position="151"/>
    </location>
</feature>
<dbReference type="Pfam" id="PF06445">
    <property type="entry name" value="GyrI-like"/>
    <property type="match status" value="1"/>
</dbReference>
<dbReference type="InterPro" id="IPR010499">
    <property type="entry name" value="AraC_E-bd"/>
</dbReference>
<evidence type="ECO:0000313" key="3">
    <source>
        <dbReference type="Proteomes" id="UP001501624"/>
    </source>
</evidence>
<protein>
    <recommendedName>
        <fullName evidence="1">AraC effector-binding domain-containing protein</fullName>
    </recommendedName>
</protein>
<comment type="caution">
    <text evidence="2">The sequence shown here is derived from an EMBL/GenBank/DDBJ whole genome shotgun (WGS) entry which is preliminary data.</text>
</comment>
<dbReference type="SMART" id="SM00871">
    <property type="entry name" value="AraC_E_bind"/>
    <property type="match status" value="1"/>
</dbReference>
<dbReference type="Gene3D" id="3.20.80.10">
    <property type="entry name" value="Regulatory factor, effector binding domain"/>
    <property type="match status" value="1"/>
</dbReference>